<dbReference type="SUPFAM" id="SSF52402">
    <property type="entry name" value="Adenine nucleotide alpha hydrolases-like"/>
    <property type="match status" value="1"/>
</dbReference>
<dbReference type="EMBL" id="LKAJ02000001">
    <property type="protein sequence ID" value="MCS5712331.1"/>
    <property type="molecule type" value="Genomic_DNA"/>
</dbReference>
<evidence type="ECO:0000313" key="2">
    <source>
        <dbReference type="Proteomes" id="UP000051497"/>
    </source>
</evidence>
<keyword evidence="2" id="KW-1185">Reference proteome</keyword>
<proteinExistence type="predicted"/>
<dbReference type="NCBIfam" id="TIGR03573">
    <property type="entry name" value="WbuX"/>
    <property type="match status" value="1"/>
</dbReference>
<reference evidence="1" key="2">
    <citation type="submission" date="2021-06" db="EMBL/GenBank/DDBJ databases">
        <title>Genomic Description and Analysis of Intracellular Bacteria, Candidatus Berkiella cookevillensis and Candidatus Berkiella aquae.</title>
        <authorList>
            <person name="Kidane D.T."/>
            <person name="Mehari Y.T."/>
            <person name="Rice F.C."/>
            <person name="Arivett B.A."/>
            <person name="Farone A.L."/>
            <person name="Berk S.G."/>
            <person name="Farone M.B."/>
        </authorList>
    </citation>
    <scope>NUCLEOTIDE SEQUENCE</scope>
    <source>
        <strain evidence="1">HT99</strain>
    </source>
</reference>
<sequence>MKEFIHQDEENIVEVLEAQRLEVKYGLPAQVKFCKKCVISNQRPNSTVEFKHTIESKKQTIHLDAEGVCDACRVAEQKVNIDWQSREAALEELCNKHRGDGTYYDCLVPGSGGKDSFYAAHLLKHKYKMRPLTVTWAPHIYTPWGWQNFQSWIKAGFDNYLMTPNARVHRLLTRLAVENLFHPFQPFILGQKNLAPKMAKLFNIPLVFYGENEAEYGNPIGDTNNSLRDKSYYTYTNLKDMFLGGEPVERLISDFGVEQYELEPYLPLNPADLTTPIEVHYLGYYLKWHPQSCYYYAVEHGGFQASPERTPGTYSKYNSIDDKIDDFHYYTTYTKFGIGRATYDAAQEIRSGDITREEGVALVKKFDGEFPSRFAEEIFSYLSIPANEFPEASKQFKTPMMTRSSFDALADTFRSPHLWEKVNGCWQLKHTVFSE</sequence>
<evidence type="ECO:0000313" key="1">
    <source>
        <dbReference type="EMBL" id="MCS5712331.1"/>
    </source>
</evidence>
<dbReference type="AlphaFoldDB" id="A0AAE3HXD1"/>
<dbReference type="Proteomes" id="UP000051497">
    <property type="component" value="Unassembled WGS sequence"/>
</dbReference>
<protein>
    <submittedName>
        <fullName evidence="1">N-acetyl sugar amidotransferase</fullName>
    </submittedName>
</protein>
<name>A0AAE3HXD1_9GAMM</name>
<gene>
    <name evidence="1" type="ORF">HT99x_012890</name>
</gene>
<dbReference type="InterPro" id="IPR020022">
    <property type="entry name" value="N-acetyl_sugar_amidoTrfase"/>
</dbReference>
<organism evidence="1 2">
    <name type="scientific">Candidatus Berkiella aquae</name>
    <dbReference type="NCBI Taxonomy" id="295108"/>
    <lineage>
        <taxon>Bacteria</taxon>
        <taxon>Pseudomonadati</taxon>
        <taxon>Pseudomonadota</taxon>
        <taxon>Gammaproteobacteria</taxon>
        <taxon>Candidatus Berkiellales</taxon>
        <taxon>Candidatus Berkiellaceae</taxon>
        <taxon>Candidatus Berkiella</taxon>
    </lineage>
</organism>
<reference evidence="1" key="1">
    <citation type="journal article" date="2016" name="Genome Announc.">
        <title>Draft Genome Sequences of Two Novel Amoeba-Resistant Intranuclear Bacteria, 'Candidatus Berkiella cookevillensis' and 'Candidatus Berkiella aquae'.</title>
        <authorList>
            <person name="Mehari Y.T."/>
            <person name="Arivett B.A."/>
            <person name="Farone A.L."/>
            <person name="Gunderson J.H."/>
            <person name="Farone M.B."/>
        </authorList>
    </citation>
    <scope>NUCLEOTIDE SEQUENCE</scope>
    <source>
        <strain evidence="1">HT99</strain>
    </source>
</reference>
<comment type="caution">
    <text evidence="1">The sequence shown here is derived from an EMBL/GenBank/DDBJ whole genome shotgun (WGS) entry which is preliminary data.</text>
</comment>
<accession>A0AAE3HXD1</accession>